<comment type="caution">
    <text evidence="1">The sequence shown here is derived from an EMBL/GenBank/DDBJ whole genome shotgun (WGS) entry which is preliminary data.</text>
</comment>
<keyword evidence="2" id="KW-1185">Reference proteome</keyword>
<protein>
    <submittedName>
        <fullName evidence="1">Uncharacterized protein</fullName>
    </submittedName>
</protein>
<accession>A0AAV6NSQ4</accession>
<reference evidence="1 2" key="1">
    <citation type="journal article" date="2021" name="Hortic Res">
        <title>The domestication of Cucurbita argyrosperma as revealed by the genome of its wild relative.</title>
        <authorList>
            <person name="Barrera-Redondo J."/>
            <person name="Sanchez-de la Vega G."/>
            <person name="Aguirre-Liguori J.A."/>
            <person name="Castellanos-Morales G."/>
            <person name="Gutierrez-Guerrero Y.T."/>
            <person name="Aguirre-Dugua X."/>
            <person name="Aguirre-Planter E."/>
            <person name="Tenaillon M.I."/>
            <person name="Lira-Saade R."/>
            <person name="Eguiarte L.E."/>
        </authorList>
    </citation>
    <scope>NUCLEOTIDE SEQUENCE [LARGE SCALE GENOMIC DNA]</scope>
    <source>
        <strain evidence="1">JBR-2021</strain>
    </source>
</reference>
<proteinExistence type="predicted"/>
<organism evidence="1 2">
    <name type="scientific">Cucurbita argyrosperma subsp. sororia</name>
    <dbReference type="NCBI Taxonomy" id="37648"/>
    <lineage>
        <taxon>Eukaryota</taxon>
        <taxon>Viridiplantae</taxon>
        <taxon>Streptophyta</taxon>
        <taxon>Embryophyta</taxon>
        <taxon>Tracheophyta</taxon>
        <taxon>Spermatophyta</taxon>
        <taxon>Magnoliopsida</taxon>
        <taxon>eudicotyledons</taxon>
        <taxon>Gunneridae</taxon>
        <taxon>Pentapetalae</taxon>
        <taxon>rosids</taxon>
        <taxon>fabids</taxon>
        <taxon>Cucurbitales</taxon>
        <taxon>Cucurbitaceae</taxon>
        <taxon>Cucurbiteae</taxon>
        <taxon>Cucurbita</taxon>
    </lineage>
</organism>
<dbReference type="EMBL" id="JAGKQH010000004">
    <property type="protein sequence ID" value="KAG6602146.1"/>
    <property type="molecule type" value="Genomic_DNA"/>
</dbReference>
<dbReference type="AlphaFoldDB" id="A0AAV6NSQ4"/>
<name>A0AAV6NSQ4_9ROSI</name>
<dbReference type="Proteomes" id="UP000685013">
    <property type="component" value="Chromosome 4"/>
</dbReference>
<gene>
    <name evidence="1" type="ORF">SDJN03_07379</name>
</gene>
<evidence type="ECO:0000313" key="1">
    <source>
        <dbReference type="EMBL" id="KAG6602146.1"/>
    </source>
</evidence>
<evidence type="ECO:0000313" key="2">
    <source>
        <dbReference type="Proteomes" id="UP000685013"/>
    </source>
</evidence>
<feature type="non-terminal residue" evidence="1">
    <location>
        <position position="1"/>
    </location>
</feature>
<sequence>MASSIQLNSISEIPRDLLFGRRQLHEYPQAYLPTISRIIMLIASSTSMRTKAPSYQQFFMLLIIGQKSPSYYRSVLHYGSSFDFESLVLFLTDIRNEPGVSIAT</sequence>